<feature type="compositionally biased region" description="Basic and acidic residues" evidence="2">
    <location>
        <begin position="362"/>
        <end position="374"/>
    </location>
</feature>
<dbReference type="PANTHER" id="PTHR48125:SF10">
    <property type="entry name" value="OS12G0136300 PROTEIN"/>
    <property type="match status" value="1"/>
</dbReference>
<dbReference type="Pfam" id="PF00076">
    <property type="entry name" value="RRM_1"/>
    <property type="match status" value="1"/>
</dbReference>
<dbReference type="InterPro" id="IPR012677">
    <property type="entry name" value="Nucleotide-bd_a/b_plait_sf"/>
</dbReference>
<dbReference type="InterPro" id="IPR000504">
    <property type="entry name" value="RRM_dom"/>
</dbReference>
<dbReference type="SUPFAM" id="SSF53098">
    <property type="entry name" value="Ribonuclease H-like"/>
    <property type="match status" value="1"/>
</dbReference>
<dbReference type="Proteomes" id="UP001164286">
    <property type="component" value="Unassembled WGS sequence"/>
</dbReference>
<accession>A0AA38H8C4</accession>
<dbReference type="InterPro" id="IPR035979">
    <property type="entry name" value="RBD_domain_sf"/>
</dbReference>
<comment type="caution">
    <text evidence="4">The sequence shown here is derived from an EMBL/GenBank/DDBJ whole genome shotgun (WGS) entry which is preliminary data.</text>
</comment>
<feature type="region of interest" description="Disordered" evidence="2">
    <location>
        <begin position="1"/>
        <end position="133"/>
    </location>
</feature>
<dbReference type="InterPro" id="IPR036397">
    <property type="entry name" value="RNaseH_sf"/>
</dbReference>
<feature type="compositionally biased region" description="Low complexity" evidence="2">
    <location>
        <begin position="594"/>
        <end position="604"/>
    </location>
</feature>
<protein>
    <recommendedName>
        <fullName evidence="3">RRM domain-containing protein</fullName>
    </recommendedName>
</protein>
<feature type="compositionally biased region" description="Polar residues" evidence="2">
    <location>
        <begin position="612"/>
        <end position="625"/>
    </location>
</feature>
<evidence type="ECO:0000313" key="5">
    <source>
        <dbReference type="Proteomes" id="UP001164286"/>
    </source>
</evidence>
<gene>
    <name evidence="4" type="ORF">MKK02DRAFT_16138</name>
</gene>
<feature type="region of interest" description="Disordered" evidence="2">
    <location>
        <begin position="594"/>
        <end position="674"/>
    </location>
</feature>
<dbReference type="GeneID" id="77724785"/>
<dbReference type="PROSITE" id="PS50102">
    <property type="entry name" value="RRM"/>
    <property type="match status" value="1"/>
</dbReference>
<sequence>MSNYPPPYNSGRYSPGRPAYSDRPPFPPTLNNAPREHPPYPYSNSGPPPPTASYRTYDPYTNDSRPGPYPQPRDPYTADSYDPYSPSTAYPASRYPPNASPPRQDSRPIARPASPPRRVAQSAPRQSEGKDLNMLTPVVTATISGSFTTAIYSLPPSKLPLDKYIAVNPGDCIDIHRALCRKSSAVWYADGCSRAGEGWCAAIEWIIDMGQSGRKMRACIPGGDGLDAELGAICKAVEGFHELLELSIKQGTPMSHEMIIFCDSAAAIVAIDTSSRPESLRFDALWRRVCCEFLKAHITFVWLPKNSGIEGHVLADKIAMVAASNSYLKKKKEGTLAQMYQRHGGGEPMPSGSAEAGPWQRGDADPSRRKEVFERPQPAPVAMPEVEAAVEDEVMAEEDLERHRKLFGDTETHLPPPAESIFVTSFPDALSAKDLGVLFAQFGDLTSVDIYHTDPNHPRFAYVQYTTLDSGAAAIDALHDRPIDFASPYAKENADDLADWAGWQGSMKVVRNGEGRFIPGPVEELFPGIAPWMVGKKAEVPAKEPDVGAKRSRSADGVNTEKSQSPKRPRQSSPGAVNFAAQLSDLVTSVALPAAPAAESSESSPAPPHVTPPSTHATTNGTTPQHALPPTPQTAERPSVKVASPEPNGLPTPTTAAKSAEPARPPLTNSAAEPQEYPIQYSVKTLRLLISLVSDTFTRHDVNNWIAHSCLIAVELDLARRALQADLYATDEGFLTGRELEQQLLQRGFTAPRVDAFITKVLKVLDGIALAEALEGGGEVEGEAVDKAEREQLVKQLETALERYPDQTKEAIHTAGSMMEYLHRGKELQEKKRLDVERRVKVLEGMVTIGEVVGGVVRFLLTEQQD</sequence>
<evidence type="ECO:0000256" key="1">
    <source>
        <dbReference type="PROSITE-ProRule" id="PRU00176"/>
    </source>
</evidence>
<dbReference type="Gene3D" id="3.30.70.330">
    <property type="match status" value="1"/>
</dbReference>
<keyword evidence="1" id="KW-0694">RNA-binding</keyword>
<proteinExistence type="predicted"/>
<evidence type="ECO:0000259" key="3">
    <source>
        <dbReference type="PROSITE" id="PS50102"/>
    </source>
</evidence>
<feature type="region of interest" description="Disordered" evidence="2">
    <location>
        <begin position="341"/>
        <end position="378"/>
    </location>
</feature>
<dbReference type="InterPro" id="IPR012337">
    <property type="entry name" value="RNaseH-like_sf"/>
</dbReference>
<reference evidence="4" key="1">
    <citation type="journal article" date="2022" name="G3 (Bethesda)">
        <title>High quality genome of the basidiomycete yeast Dioszegia hungarica PDD-24b-2 isolated from cloud water.</title>
        <authorList>
            <person name="Jarrige D."/>
            <person name="Haridas S."/>
            <person name="Bleykasten-Grosshans C."/>
            <person name="Joly M."/>
            <person name="Nadalig T."/>
            <person name="Sancelme M."/>
            <person name="Vuilleumier S."/>
            <person name="Grigoriev I.V."/>
            <person name="Amato P."/>
            <person name="Bringel F."/>
        </authorList>
    </citation>
    <scope>NUCLEOTIDE SEQUENCE</scope>
    <source>
        <strain evidence="4">PDD-24b-2</strain>
    </source>
</reference>
<dbReference type="CDD" id="cd00590">
    <property type="entry name" value="RRM_SF"/>
    <property type="match status" value="1"/>
</dbReference>
<dbReference type="SUPFAM" id="SSF54928">
    <property type="entry name" value="RNA-binding domain, RBD"/>
    <property type="match status" value="1"/>
</dbReference>
<dbReference type="SMART" id="SM00360">
    <property type="entry name" value="RRM"/>
    <property type="match status" value="1"/>
</dbReference>
<evidence type="ECO:0000313" key="4">
    <source>
        <dbReference type="EMBL" id="KAI9634714.1"/>
    </source>
</evidence>
<feature type="compositionally biased region" description="Low complexity" evidence="2">
    <location>
        <begin position="107"/>
        <end position="125"/>
    </location>
</feature>
<feature type="domain" description="RRM" evidence="3">
    <location>
        <begin position="419"/>
        <end position="492"/>
    </location>
</feature>
<dbReference type="RefSeq" id="XP_052944491.1">
    <property type="nucleotide sequence ID" value="XM_053085584.1"/>
</dbReference>
<keyword evidence="5" id="KW-1185">Reference proteome</keyword>
<dbReference type="PANTHER" id="PTHR48125">
    <property type="entry name" value="LP07818P1"/>
    <property type="match status" value="1"/>
</dbReference>
<dbReference type="GO" id="GO:0003723">
    <property type="term" value="F:RNA binding"/>
    <property type="evidence" value="ECO:0007669"/>
    <property type="project" value="UniProtKB-UniRule"/>
</dbReference>
<dbReference type="AlphaFoldDB" id="A0AA38H8C4"/>
<organism evidence="4 5">
    <name type="scientific">Dioszegia hungarica</name>
    <dbReference type="NCBI Taxonomy" id="4972"/>
    <lineage>
        <taxon>Eukaryota</taxon>
        <taxon>Fungi</taxon>
        <taxon>Dikarya</taxon>
        <taxon>Basidiomycota</taxon>
        <taxon>Agaricomycotina</taxon>
        <taxon>Tremellomycetes</taxon>
        <taxon>Tremellales</taxon>
        <taxon>Bulleribasidiaceae</taxon>
        <taxon>Dioszegia</taxon>
    </lineage>
</organism>
<evidence type="ECO:0000256" key="2">
    <source>
        <dbReference type="SAM" id="MobiDB-lite"/>
    </source>
</evidence>
<dbReference type="Gene3D" id="3.30.420.10">
    <property type="entry name" value="Ribonuclease H-like superfamily/Ribonuclease H"/>
    <property type="match status" value="1"/>
</dbReference>
<feature type="region of interest" description="Disordered" evidence="2">
    <location>
        <begin position="542"/>
        <end position="575"/>
    </location>
</feature>
<dbReference type="EMBL" id="JAKWFO010000006">
    <property type="protein sequence ID" value="KAI9634714.1"/>
    <property type="molecule type" value="Genomic_DNA"/>
</dbReference>
<name>A0AA38H8C4_9TREE</name>